<feature type="compositionally biased region" description="Gly residues" evidence="3">
    <location>
        <begin position="135"/>
        <end position="144"/>
    </location>
</feature>
<feature type="domain" description="CCHC-type" evidence="6">
    <location>
        <begin position="667"/>
        <end position="683"/>
    </location>
</feature>
<keyword evidence="4" id="KW-0472">Membrane</keyword>
<feature type="region of interest" description="Disordered" evidence="3">
    <location>
        <begin position="1880"/>
        <end position="1902"/>
    </location>
</feature>
<dbReference type="CDD" id="cd09272">
    <property type="entry name" value="RNase_HI_RT_Ty1"/>
    <property type="match status" value="1"/>
</dbReference>
<gene>
    <name evidence="8" type="ORF">C1SCF055_LOCUS39638</name>
</gene>
<feature type="compositionally biased region" description="Basic and acidic residues" evidence="3">
    <location>
        <begin position="1883"/>
        <end position="1902"/>
    </location>
</feature>
<dbReference type="InterPro" id="IPR001584">
    <property type="entry name" value="Integrase_cat-core"/>
</dbReference>
<evidence type="ECO:0000313" key="8">
    <source>
        <dbReference type="EMBL" id="CAI4014764.1"/>
    </source>
</evidence>
<evidence type="ECO:0000259" key="6">
    <source>
        <dbReference type="PROSITE" id="PS50158"/>
    </source>
</evidence>
<feature type="compositionally biased region" description="Basic and acidic residues" evidence="3">
    <location>
        <begin position="690"/>
        <end position="728"/>
    </location>
</feature>
<feature type="compositionally biased region" description="Basic and acidic residues" evidence="3">
    <location>
        <begin position="1400"/>
        <end position="1416"/>
    </location>
</feature>
<feature type="coiled-coil region" evidence="2">
    <location>
        <begin position="2318"/>
        <end position="2356"/>
    </location>
</feature>
<feature type="zinc finger region" description="C3H1-type" evidence="1">
    <location>
        <begin position="635"/>
        <end position="663"/>
    </location>
</feature>
<evidence type="ECO:0000256" key="4">
    <source>
        <dbReference type="SAM" id="Phobius"/>
    </source>
</evidence>
<feature type="region of interest" description="Disordered" evidence="3">
    <location>
        <begin position="1311"/>
        <end position="1464"/>
    </location>
</feature>
<evidence type="ECO:0000313" key="10">
    <source>
        <dbReference type="EMBL" id="CAL4802076.1"/>
    </source>
</evidence>
<evidence type="ECO:0000259" key="7">
    <source>
        <dbReference type="PROSITE" id="PS50994"/>
    </source>
</evidence>
<dbReference type="SUPFAM" id="SSF53098">
    <property type="entry name" value="Ribonuclease H-like"/>
    <property type="match status" value="1"/>
</dbReference>
<dbReference type="EMBL" id="CAMXCT020006498">
    <property type="protein sequence ID" value="CAL1168139.1"/>
    <property type="molecule type" value="Genomic_DNA"/>
</dbReference>
<comment type="caution">
    <text evidence="8">The sequence shown here is derived from an EMBL/GenBank/DDBJ whole genome shotgun (WGS) entry which is preliminary data.</text>
</comment>
<feature type="compositionally biased region" description="Low complexity" evidence="3">
    <location>
        <begin position="2569"/>
        <end position="2584"/>
    </location>
</feature>
<dbReference type="EMBL" id="CAMXCT030006498">
    <property type="protein sequence ID" value="CAL4802076.1"/>
    <property type="molecule type" value="Genomic_DNA"/>
</dbReference>
<feature type="compositionally biased region" description="Polar residues" evidence="3">
    <location>
        <begin position="2538"/>
        <end position="2555"/>
    </location>
</feature>
<feature type="region of interest" description="Disordered" evidence="3">
    <location>
        <begin position="1"/>
        <end position="182"/>
    </location>
</feature>
<feature type="compositionally biased region" description="Basic and acidic residues" evidence="3">
    <location>
        <begin position="1436"/>
        <end position="1456"/>
    </location>
</feature>
<feature type="compositionally biased region" description="Acidic residues" evidence="3">
    <location>
        <begin position="2449"/>
        <end position="2458"/>
    </location>
</feature>
<dbReference type="EMBL" id="CAMXCT010006498">
    <property type="protein sequence ID" value="CAI4014764.1"/>
    <property type="molecule type" value="Genomic_DNA"/>
</dbReference>
<feature type="compositionally biased region" description="Basic and acidic residues" evidence="3">
    <location>
        <begin position="1339"/>
        <end position="1386"/>
    </location>
</feature>
<keyword evidence="11" id="KW-1185">Reference proteome</keyword>
<dbReference type="PROSITE" id="PS50994">
    <property type="entry name" value="INTEGRASE"/>
    <property type="match status" value="1"/>
</dbReference>
<keyword evidence="1" id="KW-0479">Metal-binding</keyword>
<dbReference type="InterPro" id="IPR012337">
    <property type="entry name" value="RNaseH-like_sf"/>
</dbReference>
<evidence type="ECO:0000313" key="9">
    <source>
        <dbReference type="EMBL" id="CAL1168139.1"/>
    </source>
</evidence>
<keyword evidence="4" id="KW-0812">Transmembrane</keyword>
<feature type="compositionally biased region" description="Basic and acidic residues" evidence="3">
    <location>
        <begin position="18"/>
        <end position="76"/>
    </location>
</feature>
<dbReference type="GO" id="GO:0008270">
    <property type="term" value="F:zinc ion binding"/>
    <property type="evidence" value="ECO:0007669"/>
    <property type="project" value="UniProtKB-KW"/>
</dbReference>
<evidence type="ECO:0000256" key="1">
    <source>
        <dbReference type="PROSITE-ProRule" id="PRU00723"/>
    </source>
</evidence>
<dbReference type="GO" id="GO:0003676">
    <property type="term" value="F:nucleic acid binding"/>
    <property type="evidence" value="ECO:0007669"/>
    <property type="project" value="InterPro"/>
</dbReference>
<feature type="coiled-coil region" evidence="2">
    <location>
        <begin position="739"/>
        <end position="778"/>
    </location>
</feature>
<feature type="compositionally biased region" description="Basic and acidic residues" evidence="3">
    <location>
        <begin position="2459"/>
        <end position="2474"/>
    </location>
</feature>
<keyword evidence="2" id="KW-0175">Coiled coil</keyword>
<dbReference type="PROSITE" id="PS50158">
    <property type="entry name" value="ZF_CCHC"/>
    <property type="match status" value="1"/>
</dbReference>
<feature type="compositionally biased region" description="Basic and acidic residues" evidence="3">
    <location>
        <begin position="87"/>
        <end position="118"/>
    </location>
</feature>
<dbReference type="PROSITE" id="PS50103">
    <property type="entry name" value="ZF_C3H1"/>
    <property type="match status" value="1"/>
</dbReference>
<dbReference type="Gene3D" id="3.30.420.10">
    <property type="entry name" value="Ribonuclease H-like superfamily/Ribonuclease H"/>
    <property type="match status" value="1"/>
</dbReference>
<accession>A0A9P1DSM1</accession>
<feature type="compositionally biased region" description="Basic and acidic residues" evidence="3">
    <location>
        <begin position="371"/>
        <end position="382"/>
    </location>
</feature>
<feature type="region of interest" description="Disordered" evidence="3">
    <location>
        <begin position="613"/>
        <end position="635"/>
    </location>
</feature>
<dbReference type="PANTHER" id="PTHR34491:SF74">
    <property type="entry name" value="DUF4456 DOMAIN-CONTAINING PROTEIN"/>
    <property type="match status" value="1"/>
</dbReference>
<reference evidence="9" key="2">
    <citation type="submission" date="2024-04" db="EMBL/GenBank/DDBJ databases">
        <authorList>
            <person name="Chen Y."/>
            <person name="Shah S."/>
            <person name="Dougan E. K."/>
            <person name="Thang M."/>
            <person name="Chan C."/>
        </authorList>
    </citation>
    <scope>NUCLEOTIDE SEQUENCE [LARGE SCALE GENOMIC DNA]</scope>
</reference>
<dbReference type="InterPro" id="IPR043502">
    <property type="entry name" value="DNA/RNA_pol_sf"/>
</dbReference>
<feature type="compositionally biased region" description="Basic and acidic residues" evidence="3">
    <location>
        <begin position="2643"/>
        <end position="2661"/>
    </location>
</feature>
<organism evidence="8">
    <name type="scientific">Cladocopium goreaui</name>
    <dbReference type="NCBI Taxonomy" id="2562237"/>
    <lineage>
        <taxon>Eukaryota</taxon>
        <taxon>Sar</taxon>
        <taxon>Alveolata</taxon>
        <taxon>Dinophyceae</taxon>
        <taxon>Suessiales</taxon>
        <taxon>Symbiodiniaceae</taxon>
        <taxon>Cladocopium</taxon>
    </lineage>
</organism>
<feature type="compositionally biased region" description="Acidic residues" evidence="3">
    <location>
        <begin position="1318"/>
        <end position="1338"/>
    </location>
</feature>
<evidence type="ECO:0000313" key="11">
    <source>
        <dbReference type="Proteomes" id="UP001152797"/>
    </source>
</evidence>
<feature type="region of interest" description="Disordered" evidence="3">
    <location>
        <begin position="2636"/>
        <end position="2661"/>
    </location>
</feature>
<keyword evidence="4" id="KW-1133">Transmembrane helix</keyword>
<feature type="region of interest" description="Disordered" evidence="3">
    <location>
        <begin position="679"/>
        <end position="738"/>
    </location>
</feature>
<dbReference type="InterPro" id="IPR001878">
    <property type="entry name" value="Znf_CCHC"/>
</dbReference>
<keyword evidence="1" id="KW-0863">Zinc-finger</keyword>
<feature type="region of interest" description="Disordered" evidence="3">
    <location>
        <begin position="2437"/>
        <end position="2584"/>
    </location>
</feature>
<feature type="domain" description="Integrase catalytic" evidence="7">
    <location>
        <begin position="1478"/>
        <end position="1601"/>
    </location>
</feature>
<dbReference type="SUPFAM" id="SSF56672">
    <property type="entry name" value="DNA/RNA polymerases"/>
    <property type="match status" value="1"/>
</dbReference>
<dbReference type="InterPro" id="IPR000571">
    <property type="entry name" value="Znf_CCCH"/>
</dbReference>
<evidence type="ECO:0000259" key="5">
    <source>
        <dbReference type="PROSITE" id="PS50103"/>
    </source>
</evidence>
<feature type="region of interest" description="Disordered" evidence="3">
    <location>
        <begin position="309"/>
        <end position="394"/>
    </location>
</feature>
<dbReference type="OrthoDB" id="425434at2759"/>
<dbReference type="PANTHER" id="PTHR34491">
    <property type="entry name" value="A-TYPE INCLUSION PROTEIN, PUTATIVE-RELATED"/>
    <property type="match status" value="1"/>
</dbReference>
<dbReference type="Proteomes" id="UP001152797">
    <property type="component" value="Unassembled WGS sequence"/>
</dbReference>
<feature type="compositionally biased region" description="Basic residues" evidence="3">
    <location>
        <begin position="2478"/>
        <end position="2494"/>
    </location>
</feature>
<dbReference type="SMART" id="SM00343">
    <property type="entry name" value="ZnF_C2HC"/>
    <property type="match status" value="1"/>
</dbReference>
<feature type="transmembrane region" description="Helical" evidence="4">
    <location>
        <begin position="2394"/>
        <end position="2423"/>
    </location>
</feature>
<feature type="compositionally biased region" description="Basic and acidic residues" evidence="3">
    <location>
        <begin position="309"/>
        <end position="331"/>
    </location>
</feature>
<feature type="compositionally biased region" description="Basic and acidic residues" evidence="3">
    <location>
        <begin position="2437"/>
        <end position="2448"/>
    </location>
</feature>
<feature type="domain" description="C3H1-type" evidence="5">
    <location>
        <begin position="635"/>
        <end position="663"/>
    </location>
</feature>
<reference evidence="8" key="1">
    <citation type="submission" date="2022-10" db="EMBL/GenBank/DDBJ databases">
        <authorList>
            <person name="Chen Y."/>
            <person name="Dougan E. K."/>
            <person name="Chan C."/>
            <person name="Rhodes N."/>
            <person name="Thang M."/>
        </authorList>
    </citation>
    <scope>NUCLEOTIDE SEQUENCE</scope>
</reference>
<name>A0A9P1DSM1_9DINO</name>
<evidence type="ECO:0000256" key="2">
    <source>
        <dbReference type="SAM" id="Coils"/>
    </source>
</evidence>
<sequence length="2741" mass="310078">MDVRRRRSEPQPAEGAEGPDHGSQEGADSKAREGDGRRLMAIEDAADAARKGEAKEDAQTGARLKDFPKGEAKEDAQLGVRTAARTGEAKEDAQTGARPKDFPGEATEDAQKGVDEGASRTTEAPRTGGSVVPNGGEGVGGGETPGRSFFTPTARGGKVTETPKEVAVMGPRGKPQSFGPLFTPEQAAKMDALRAQAPLLDTARARRECEEAARPKFLEDAQSIPGVEKFLEEAQSIPRVEEMKSYERELDRMHGFMDDVKLRMAEQQEEKTLLQKMLFETAENEAHWRSENAELRRVVEDLRRLRPPEDERRLRPPEDERRLRPPTEGRRPTPPPGVDVEDRWMKTPCPPHEIAIHTPPSPPEDPFATPEEPRSEEVKTGGRDGGAGGGIKEEEREMSMKALLAMMRNMQEIQKRMLERELKDKDGEGIGRRCGIDLTATSLKWWQLLVQEAQAWYATHQQMSPMERIHHEALPSKELEDPRWTRLERRASMMMLQAVPEAQREELVSAKRLTAMKVLCHLLVTYQPGGLAEKEVILSNLENPPEAQTVPDALQGLRKWMRWRRRAGELAVSEPDPFILLKGLGKVVKKSLEMNKELSFRVSLARNNLQEPRLKKLEGKEAGGGYKGDGKGKGARPGDVCRFFLTEHGCKKGKDCQWQHQVDDQKRCWNCGGKDHFADKCPRPSFRNPEGQKESKGEGKGARSLKKKDEDSPDGKKEKEEEKPKREDQDAESGKGQVIKELMEEANRMLRKITKEADSNKETKIDQLQKQLDELKSVKVLRLARLQEGGARGLLDSGATHPLRGRREGEKMKGYKEVTVSLAGGKEATLHVTKEGIMVAKNPGTEPIVPMGMVVDLLGCRVSWDEDEVRVTHPKKGKLEVVLRGGCPEVSRDDALMLIEEIEEKVRSIRPKTPYEQEEQQAKHEEMEWLQRILKEHPAFRKIPEDLRKKILEPPTDDVAMCGNRRQRKKWAKEGLILHLYAGEDEGYTFRRAFHEVGGDKSLVLEVDCLRDPKWDMLPQGKAFPALLRLALKGWLKMVMGGPNCRTRSVLRHRPLGEKEWGPRPLRSWHEDQEWGRKDLTEKERQRVEEDDILMLRMIMLFIVAEEVRKVNGVKTPTQFAIEQPAVPKEEEVVSWWKTGIWKMMVKIYGFKESTFDQWNWGGKAHKPTTVGGTIEVEAPPRIPGGKKREVEGKTPEELLKESRQLARWAPGMMRALAEQVVEKVCGREPKMRPLSWDEHVRANHTPFRRDCRICQEAMAKASPHRKAGHARAGVLSLDLSGPFKRAKDILKGTHAKFLLVGVYTWIDPRPGGHPAPDEEEVEVPDEAPDLEEGDGEVDPEKRPRGRPRKDDLAMRKEEEERKKWKEEGDAERTAEEAQRPQRGEPIEGGIFNDTDEEEAARVPAEEDAGRVREPEAAQADAGRVREPEAAQADAGRAREPEAAQEDTHKQPKPTDGEEEEDDGGVKIRYCRMVLPIATKLAEDIVRAVQLFYLRLRSEGFVVNQIHTDRGGEFDNVKFQKWWEARAILKTWTPGDDPQCNGRCERAVQEVKAKIRVMLLQAGLGVDHWPLAARHLNEALQVARQDKKITWPPFFAKVLVRKRHWRSQELEPSQEMVTYLFPAWESHGHYIRDDQGWDRLSRTVMKNVQEPITDEKWIALENETNPVQVRRRLRSKMTVRQLKAPKEEEEEEERRVKMRRIQEVIRDEMGRVMEDDEANVHITMKELWKLRKFSEEEAPDEVLQTKVVGMQEVRRDFPKWKEAVENEIRSLFETKGALRKVSPEEMEERKEKGELDIIPSKLVCTLKPDPTNPKGKRKVRIVACGNFVTAEGADKNELFASGSDAIAVRLAVDEAAKRGWSGKSMDIRTAFLNAPMELDEEAEERKLKEKEEGKGPEEGRTEELRAHRVLVKPPMFLIQMGLAKPDELWEAVRAFYGFRESPRRWSDFRDFTMRRLKIQTERGVKLRLEPLVSEPNIWKVKDEDTSEMKALLVVYVDDLLILGETEALEAVIGTIRSLWETSPPEEIDDEAGVRFLGMELWKLKNGDWMATQRGYTYDLLQRNLGKDEAGWPKKKVPVGREWFTGPEEEEKKIEDVREGQRIVGELMWLVTRSRMDLMYPVSLLASNILKRPREVKQVAAQVWGYLAATIDDGLLFTAKDEEEGLQSFTDASFGEDCQGCSIVKVGGSPIAWKSSRQGAIALSTAEAELGEIVEGLALGDSIRVVVEEIKEDEEKMLRCTALTDNQAATSILSDPHGSWRTRYLRMKAKNVRWRIEKADWMVIHVPGAQMPSDMGTKALSAQRFEHLKKLAGMAGLPKKEKAEAKAEAQAKAEAKAEETEEKIEGAKMMKVKAQTEEKLKEGAKILQMIMLISQLTQTEAQPGDEERRPYGPDWIFLVLLAFAALGLVACIRCTVFFVQWLMVRIRLAEAKDRIRARHARDVERQQQKDEEEEREEEEALWRRVAEARSSHAAEAKAQPKRRAAKAKMKPKAKARAAEDEEEDEEARRDREELRQRLEEEEEAEERLAAAMARLPCHTPTSRPSTGQAASSTQRIPHTPKATAPRVPQTPRTAPSTSWPTTSPLRRSMACDLGFGRGAASSATSSMPLLGGGMMMEVELDPNEEPPNVVGKGDLMAAKGKGKGSRDDGGGGKGKKGGDEGFRPIITPWGTRFHTHRFCPTLANSRNLTMSPWCVACAPDGVGLREPVFCIGPGRTAHADGDCHPNARQYQICNMCLEIEDS</sequence>
<protein>
    <submittedName>
        <fullName evidence="10">Retrovirus-related Pol polyprotein from transposon RE2 (Retro element 2) (AtRE2)</fullName>
    </submittedName>
</protein>
<proteinExistence type="predicted"/>
<dbReference type="GO" id="GO:0015074">
    <property type="term" value="P:DNA integration"/>
    <property type="evidence" value="ECO:0007669"/>
    <property type="project" value="InterPro"/>
</dbReference>
<evidence type="ECO:0000256" key="3">
    <source>
        <dbReference type="SAM" id="MobiDB-lite"/>
    </source>
</evidence>
<dbReference type="InterPro" id="IPR036397">
    <property type="entry name" value="RNaseH_sf"/>
</dbReference>
<keyword evidence="1" id="KW-0862">Zinc</keyword>
<feature type="compositionally biased region" description="Basic and acidic residues" evidence="3">
    <location>
        <begin position="2505"/>
        <end position="2517"/>
    </location>
</feature>